<gene>
    <name evidence="3" type="ORF">PENSTE_c030G04011</name>
</gene>
<dbReference type="Pfam" id="PF15474">
    <property type="entry name" value="MU117"/>
    <property type="match status" value="1"/>
</dbReference>
<dbReference type="InterPro" id="IPR003961">
    <property type="entry name" value="FN3_dom"/>
</dbReference>
<feature type="chain" id="PRO_5013003353" description="Fibronectin type-III domain-containing protein" evidence="1">
    <location>
        <begin position="22"/>
        <end position="1086"/>
    </location>
</feature>
<comment type="caution">
    <text evidence="3">The sequence shown here is derived from an EMBL/GenBank/DDBJ whole genome shotgun (WGS) entry which is preliminary data.</text>
</comment>
<dbReference type="Pfam" id="PF00041">
    <property type="entry name" value="fn3"/>
    <property type="match status" value="1"/>
</dbReference>
<dbReference type="InterPro" id="IPR036514">
    <property type="entry name" value="SGNH_hydro_sf"/>
</dbReference>
<feature type="domain" description="Fibronectin type-III" evidence="2">
    <location>
        <begin position="755"/>
        <end position="839"/>
    </location>
</feature>
<sequence length="1086" mass="119298">MHRQQWRCLLAVAALATSVLANPLRLGNITRGTSWNSQALIRRDDDDDDDDDVFDPADLSFIKSMAAVGDSYSAGIGAGSRLGISDWSCSRYDSSYPYLIHTDERLGDQAARTFQFESCSGAVIDDVIKNQIPNINADQQVILVSAGGNDAELSKILNQCIFQWAVFNSDQVTKAKTAALANPEYSWAKSYDWDALGRGCAGQLTRTKNIIASAGFSKSLDQVISAVKLKLSSDGMIYYTGYAKFFAEDLSSACDKVSWSTWIYKLANMFQPEAKLTKLNRQSMNDLVDDVNSQISAAVKRAGNQVEFIDYDQYVGRWGGRFCEEGVDESTSESNTRNGLMFYELNTWDLLGLNPWKRSPDDHPEASFEGSVNQFAEITRLVDPDAKLTDQAMVSDETSASTATYAQSKVAVKVASESDSGISIPNILPDGYGRVFHPQPLLHHLIASLVISRMTDKNAQDNGFDAIPELASFDSCPYYPSSNSSGGQQIAVASYINPLADSAAWDRLIGYSDHRMPILIANVVNGPDSSKDTNWADVISRGSSSGKTVLGYVRTGYLGVSIQKFKTRLGSGDLADWTAQIEEDIDMWYSLYGDDIGGIFFDEGWPECGDNNEYVNLYKYINNYTKRKHPGAYTILNPGSPMASCFEDTMDTLLTFELDYRAYTEAYTANDWTPKDPRKLWHIIYNVPESSIDEVIQLSKKRGAGFVQLTNDVLPNPYDNLPDASYMKTFMNAVDGGSPKNSDASSWKSGDSAGSVSGLSVVKSDYTSAQLSWESASNALGYNVYSGSDIVASLPSSMKKVTLGGLSPGASHSFKVSAVGGGGSEGTFSDVVTVKTEALPKGRTVANWESTPGTDSTVIKADVLVPYAFVRIYIWDSVGCDFDENPGWSVNFLVDKYVCTHYMVEDTFLYKYTGTLPEGSTAPPWSWEMIGEVKVDIKDYTYTWTLPIGTSTTDTSKYLIQTQGYNEADNFLEPDPTHYDCDGSSMCKTAGMLKFCDHAVNYLHRDDTPFYNTNGGPTLTGNCWGDQTRGCGVFIQGSNCSISGNDLWNDYQKIRTIGGCAKCGSFRREDGCLVTINYVYQCDNHS</sequence>
<dbReference type="Proteomes" id="UP000191285">
    <property type="component" value="Unassembled WGS sequence"/>
</dbReference>
<dbReference type="PROSITE" id="PS50853">
    <property type="entry name" value="FN3"/>
    <property type="match status" value="1"/>
</dbReference>
<evidence type="ECO:0000259" key="2">
    <source>
        <dbReference type="PROSITE" id="PS50853"/>
    </source>
</evidence>
<dbReference type="InterPro" id="IPR013783">
    <property type="entry name" value="Ig-like_fold"/>
</dbReference>
<evidence type="ECO:0000256" key="1">
    <source>
        <dbReference type="SAM" id="SignalP"/>
    </source>
</evidence>
<dbReference type="Gene3D" id="3.30.430.10">
    <property type="entry name" value="Killer Toxin P4, subunit A"/>
    <property type="match status" value="1"/>
</dbReference>
<evidence type="ECO:0000313" key="3">
    <source>
        <dbReference type="EMBL" id="OQE15118.1"/>
    </source>
</evidence>
<dbReference type="EMBL" id="MLKD01000030">
    <property type="protein sequence ID" value="OQE15118.1"/>
    <property type="molecule type" value="Genomic_DNA"/>
</dbReference>
<accession>A0A1V6SMN4</accession>
<protein>
    <recommendedName>
        <fullName evidence="2">Fibronectin type-III domain-containing protein</fullName>
    </recommendedName>
</protein>
<dbReference type="SMART" id="SM00060">
    <property type="entry name" value="FN3"/>
    <property type="match status" value="1"/>
</dbReference>
<dbReference type="InterPro" id="IPR036116">
    <property type="entry name" value="FN3_sf"/>
</dbReference>
<dbReference type="InterPro" id="IPR021986">
    <property type="entry name" value="Spherulin4"/>
</dbReference>
<feature type="signal peptide" evidence="1">
    <location>
        <begin position="1"/>
        <end position="21"/>
    </location>
</feature>
<dbReference type="PANTHER" id="PTHR35040:SF7">
    <property type="entry name" value="FIBRONECTIN TYPE-III DOMAIN-CONTAINING PROTEIN-RELATED"/>
    <property type="match status" value="1"/>
</dbReference>
<dbReference type="AlphaFoldDB" id="A0A1V6SMN4"/>
<dbReference type="InterPro" id="IPR029167">
    <property type="entry name" value="Mug117"/>
</dbReference>
<dbReference type="Gene3D" id="2.60.40.10">
    <property type="entry name" value="Immunoglobulins"/>
    <property type="match status" value="1"/>
</dbReference>
<name>A0A1V6SMN4_9EURO</name>
<dbReference type="PANTHER" id="PTHR35040">
    <property type="match status" value="1"/>
</dbReference>
<reference evidence="4" key="1">
    <citation type="journal article" date="2017" name="Nat. Microbiol.">
        <title>Global analysis of biosynthetic gene clusters reveals vast potential of secondary metabolite production in Penicillium species.</title>
        <authorList>
            <person name="Nielsen J.C."/>
            <person name="Grijseels S."/>
            <person name="Prigent S."/>
            <person name="Ji B."/>
            <person name="Dainat J."/>
            <person name="Nielsen K.F."/>
            <person name="Frisvad J.C."/>
            <person name="Workman M."/>
            <person name="Nielsen J."/>
        </authorList>
    </citation>
    <scope>NUCLEOTIDE SEQUENCE [LARGE SCALE GENOMIC DNA]</scope>
    <source>
        <strain evidence="4">IBT 24891</strain>
    </source>
</reference>
<dbReference type="SUPFAM" id="SSF52266">
    <property type="entry name" value="SGNH hydrolase"/>
    <property type="match status" value="1"/>
</dbReference>
<keyword evidence="4" id="KW-1185">Reference proteome</keyword>
<dbReference type="Pfam" id="PF12138">
    <property type="entry name" value="Spherulin4"/>
    <property type="match status" value="1"/>
</dbReference>
<dbReference type="GO" id="GO:0016788">
    <property type="term" value="F:hydrolase activity, acting on ester bonds"/>
    <property type="evidence" value="ECO:0007669"/>
    <property type="project" value="InterPro"/>
</dbReference>
<dbReference type="CDD" id="cd00063">
    <property type="entry name" value="FN3"/>
    <property type="match status" value="1"/>
</dbReference>
<proteinExistence type="predicted"/>
<keyword evidence="1" id="KW-0732">Signal</keyword>
<organism evidence="3 4">
    <name type="scientific">Penicillium steckii</name>
    <dbReference type="NCBI Taxonomy" id="303698"/>
    <lineage>
        <taxon>Eukaryota</taxon>
        <taxon>Fungi</taxon>
        <taxon>Dikarya</taxon>
        <taxon>Ascomycota</taxon>
        <taxon>Pezizomycotina</taxon>
        <taxon>Eurotiomycetes</taxon>
        <taxon>Eurotiomycetidae</taxon>
        <taxon>Eurotiales</taxon>
        <taxon>Aspergillaceae</taxon>
        <taxon>Penicillium</taxon>
    </lineage>
</organism>
<evidence type="ECO:0000313" key="4">
    <source>
        <dbReference type="Proteomes" id="UP000191285"/>
    </source>
</evidence>
<dbReference type="InterPro" id="IPR037460">
    <property type="entry name" value="SEST-like"/>
</dbReference>
<dbReference type="SUPFAM" id="SSF49265">
    <property type="entry name" value="Fibronectin type III"/>
    <property type="match status" value="1"/>
</dbReference>
<dbReference type="Gene3D" id="3.40.50.1110">
    <property type="entry name" value="SGNH hydrolase"/>
    <property type="match status" value="1"/>
</dbReference>
<dbReference type="STRING" id="303698.A0A1V6SMN4"/>
<dbReference type="OrthoDB" id="1896086at2759"/>
<dbReference type="CDD" id="cd01823">
    <property type="entry name" value="SEST_like"/>
    <property type="match status" value="1"/>
</dbReference>